<dbReference type="Gene3D" id="2.40.10.10">
    <property type="entry name" value="Trypsin-like serine proteases"/>
    <property type="match status" value="3"/>
</dbReference>
<proteinExistence type="inferred from homology"/>
<dbReference type="GO" id="GO:0004252">
    <property type="term" value="F:serine-type endopeptidase activity"/>
    <property type="evidence" value="ECO:0007669"/>
    <property type="project" value="InterPro"/>
</dbReference>
<feature type="chain" id="PRO_5033779215" evidence="6">
    <location>
        <begin position="18"/>
        <end position="350"/>
    </location>
</feature>
<gene>
    <name evidence="9" type="primary">CSON002226</name>
</gene>
<keyword evidence="3" id="KW-0720">Serine protease</keyword>
<dbReference type="SUPFAM" id="SSF50494">
    <property type="entry name" value="Trypsin-like serine proteases"/>
    <property type="match status" value="1"/>
</dbReference>
<dbReference type="AlphaFoldDB" id="A0A336MMD9"/>
<dbReference type="EMBL" id="UFQT01001374">
    <property type="protein sequence ID" value="SSX30249.1"/>
    <property type="molecule type" value="Genomic_DNA"/>
</dbReference>
<reference evidence="9" key="2">
    <citation type="submission" date="2018-07" db="EMBL/GenBank/DDBJ databases">
        <authorList>
            <person name="Quirk P.G."/>
            <person name="Krulwich T.A."/>
        </authorList>
    </citation>
    <scope>NUCLEOTIDE SEQUENCE</scope>
</reference>
<evidence type="ECO:0000256" key="6">
    <source>
        <dbReference type="SAM" id="SignalP"/>
    </source>
</evidence>
<dbReference type="SMART" id="SM00020">
    <property type="entry name" value="Tryp_SPc"/>
    <property type="match status" value="1"/>
</dbReference>
<feature type="domain" description="Peptidase S1" evidence="7">
    <location>
        <begin position="19"/>
        <end position="314"/>
    </location>
</feature>
<feature type="signal peptide" evidence="6">
    <location>
        <begin position="1"/>
        <end position="17"/>
    </location>
</feature>
<evidence type="ECO:0000256" key="4">
    <source>
        <dbReference type="ARBA" id="ARBA00023157"/>
    </source>
</evidence>
<keyword evidence="2" id="KW-0378">Hydrolase</keyword>
<sequence length="350" mass="39258">MIKYVVLCLISISCTKAAYISNHNKVHSLKAPFMVSIRTKNNHHMCGGALISLRSVITNADCVYNETLSDLLIIIGTNTLNQGLQFLPNVCPINPHTKNSSKSHNHHHELDDLNSIETNEIAKGATMHSKDSHYSEKKSPDLNVDTLDQINPSQIFTTKHIYLHKDYDGRFLNNLAVIELDRDIDMKSGVQIIKINDDSFKIQAGDEMSGYGWDEELLKLHPAHVISKVGFRLLPSIKCHQIFSSFFEENTELCLEGIQHTPKSGFGGSPVIKDGILYGIISYGSRRSASMHPTVAVNLASYSTFLEQVNDDIERKTGGLLKRFSFILRYLRSIWRLGKPSSTASMKIEK</sequence>
<dbReference type="EMBL" id="UFQS01001374">
    <property type="protein sequence ID" value="SSX10565.1"/>
    <property type="molecule type" value="Genomic_DNA"/>
</dbReference>
<name>A0A336MMD9_CULSO</name>
<keyword evidence="6" id="KW-0732">Signal</keyword>
<protein>
    <submittedName>
        <fullName evidence="9">CSON002226 protein</fullName>
    </submittedName>
</protein>
<evidence type="ECO:0000313" key="8">
    <source>
        <dbReference type="EMBL" id="SSX10565.1"/>
    </source>
</evidence>
<evidence type="ECO:0000256" key="2">
    <source>
        <dbReference type="ARBA" id="ARBA00022801"/>
    </source>
</evidence>
<dbReference type="InterPro" id="IPR043504">
    <property type="entry name" value="Peptidase_S1_PA_chymotrypsin"/>
</dbReference>
<dbReference type="VEuPathDB" id="VectorBase:CSON002226"/>
<evidence type="ECO:0000256" key="1">
    <source>
        <dbReference type="ARBA" id="ARBA00022670"/>
    </source>
</evidence>
<keyword evidence="4" id="KW-1015">Disulfide bond</keyword>
<accession>A0A336MMD9</accession>
<dbReference type="PANTHER" id="PTHR24276">
    <property type="entry name" value="POLYSERASE-RELATED"/>
    <property type="match status" value="1"/>
</dbReference>
<keyword evidence="1" id="KW-0645">Protease</keyword>
<organism evidence="9">
    <name type="scientific">Culicoides sonorensis</name>
    <name type="common">Biting midge</name>
    <dbReference type="NCBI Taxonomy" id="179676"/>
    <lineage>
        <taxon>Eukaryota</taxon>
        <taxon>Metazoa</taxon>
        <taxon>Ecdysozoa</taxon>
        <taxon>Arthropoda</taxon>
        <taxon>Hexapoda</taxon>
        <taxon>Insecta</taxon>
        <taxon>Pterygota</taxon>
        <taxon>Neoptera</taxon>
        <taxon>Endopterygota</taxon>
        <taxon>Diptera</taxon>
        <taxon>Nematocera</taxon>
        <taxon>Chironomoidea</taxon>
        <taxon>Ceratopogonidae</taxon>
        <taxon>Ceratopogoninae</taxon>
        <taxon>Culicoides</taxon>
        <taxon>Monoculicoides</taxon>
    </lineage>
</organism>
<evidence type="ECO:0000256" key="5">
    <source>
        <dbReference type="ARBA" id="ARBA00024195"/>
    </source>
</evidence>
<dbReference type="PANTHER" id="PTHR24276:SF98">
    <property type="entry name" value="FI18310P1-RELATED"/>
    <property type="match status" value="1"/>
</dbReference>
<dbReference type="GO" id="GO:0006508">
    <property type="term" value="P:proteolysis"/>
    <property type="evidence" value="ECO:0007669"/>
    <property type="project" value="UniProtKB-KW"/>
</dbReference>
<dbReference type="Pfam" id="PF00089">
    <property type="entry name" value="Trypsin"/>
    <property type="match status" value="2"/>
</dbReference>
<evidence type="ECO:0000313" key="9">
    <source>
        <dbReference type="EMBL" id="SSX30249.1"/>
    </source>
</evidence>
<evidence type="ECO:0000256" key="3">
    <source>
        <dbReference type="ARBA" id="ARBA00022825"/>
    </source>
</evidence>
<dbReference type="InterPro" id="IPR009003">
    <property type="entry name" value="Peptidase_S1_PA"/>
</dbReference>
<dbReference type="InterPro" id="IPR001254">
    <property type="entry name" value="Trypsin_dom"/>
</dbReference>
<dbReference type="InterPro" id="IPR050430">
    <property type="entry name" value="Peptidase_S1"/>
</dbReference>
<reference evidence="8" key="1">
    <citation type="submission" date="2018-04" db="EMBL/GenBank/DDBJ databases">
        <authorList>
            <person name="Go L.Y."/>
            <person name="Mitchell J.A."/>
        </authorList>
    </citation>
    <scope>NUCLEOTIDE SEQUENCE</scope>
    <source>
        <tissue evidence="8">Whole organism</tissue>
    </source>
</reference>
<dbReference type="PROSITE" id="PS50240">
    <property type="entry name" value="TRYPSIN_DOM"/>
    <property type="match status" value="1"/>
</dbReference>
<comment type="similarity">
    <text evidence="5">Belongs to the peptidase S1 family. CLIP subfamily.</text>
</comment>
<evidence type="ECO:0000259" key="7">
    <source>
        <dbReference type="PROSITE" id="PS50240"/>
    </source>
</evidence>